<dbReference type="NCBIfam" id="NF004676">
    <property type="entry name" value="PRK06019.1-2"/>
    <property type="match status" value="1"/>
</dbReference>
<dbReference type="InterPro" id="IPR054350">
    <property type="entry name" value="PurT/PurK_preATP-grasp"/>
</dbReference>
<dbReference type="InterPro" id="IPR011761">
    <property type="entry name" value="ATP-grasp"/>
</dbReference>
<dbReference type="GO" id="GO:0046872">
    <property type="term" value="F:metal ion binding"/>
    <property type="evidence" value="ECO:0007669"/>
    <property type="project" value="InterPro"/>
</dbReference>
<dbReference type="FunFam" id="3.40.50.20:FF:000016">
    <property type="entry name" value="N5-carboxyaminoimidazole ribonucleotide synthase"/>
    <property type="match status" value="1"/>
</dbReference>
<keyword evidence="1 7" id="KW-0436">Ligase</keyword>
<dbReference type="SUPFAM" id="SSF56059">
    <property type="entry name" value="Glutathione synthetase ATP-binding domain-like"/>
    <property type="match status" value="1"/>
</dbReference>
<dbReference type="PANTHER" id="PTHR11609">
    <property type="entry name" value="PURINE BIOSYNTHESIS PROTEIN 6/7, PUR6/7"/>
    <property type="match status" value="1"/>
</dbReference>
<evidence type="ECO:0000256" key="1">
    <source>
        <dbReference type="ARBA" id="ARBA00022598"/>
    </source>
</evidence>
<dbReference type="Pfam" id="PF02222">
    <property type="entry name" value="ATP-grasp"/>
    <property type="match status" value="1"/>
</dbReference>
<dbReference type="InterPro" id="IPR016185">
    <property type="entry name" value="PreATP-grasp_dom_sf"/>
</dbReference>
<dbReference type="NCBIfam" id="NF004675">
    <property type="entry name" value="PRK06019.1-1"/>
    <property type="match status" value="1"/>
</dbReference>
<dbReference type="NCBIfam" id="TIGR01161">
    <property type="entry name" value="purK"/>
    <property type="match status" value="1"/>
</dbReference>
<dbReference type="GO" id="GO:0034028">
    <property type="term" value="F:5-(carboxyamino)imidazole ribonucleotide synthase activity"/>
    <property type="evidence" value="ECO:0007669"/>
    <property type="project" value="UniProtKB-EC"/>
</dbReference>
<dbReference type="GO" id="GO:0006189">
    <property type="term" value="P:'de novo' IMP biosynthetic process"/>
    <property type="evidence" value="ECO:0007669"/>
    <property type="project" value="InterPro"/>
</dbReference>
<evidence type="ECO:0000256" key="5">
    <source>
        <dbReference type="ARBA" id="ARBA00025704"/>
    </source>
</evidence>
<feature type="domain" description="ATP-grasp" evidence="6">
    <location>
        <begin position="115"/>
        <end position="308"/>
    </location>
</feature>
<proteinExistence type="inferred from homology"/>
<dbReference type="InterPro" id="IPR003135">
    <property type="entry name" value="ATP-grasp_carboxylate-amine"/>
</dbReference>
<keyword evidence="2" id="KW-0547">Nucleotide-binding</keyword>
<protein>
    <submittedName>
        <fullName evidence="7">N5-carboxyaminoimidazole ribonucleotide synthase</fullName>
        <ecNumber evidence="7">6.3.4.18</ecNumber>
    </submittedName>
</protein>
<dbReference type="Pfam" id="PF22660">
    <property type="entry name" value="RS_preATP-grasp-like"/>
    <property type="match status" value="1"/>
</dbReference>
<evidence type="ECO:0000256" key="2">
    <source>
        <dbReference type="ARBA" id="ARBA00022741"/>
    </source>
</evidence>
<evidence type="ECO:0000256" key="4">
    <source>
        <dbReference type="ARBA" id="ARBA00022840"/>
    </source>
</evidence>
<dbReference type="FunFam" id="3.30.1490.20:FF:000015">
    <property type="entry name" value="N5-carboxyaminoimidazole ribonucleotide synthase"/>
    <property type="match status" value="1"/>
</dbReference>
<dbReference type="InterPro" id="IPR005875">
    <property type="entry name" value="PurK"/>
</dbReference>
<name>A0A380TK84_9ZZZZ</name>
<dbReference type="InterPro" id="IPR040686">
    <property type="entry name" value="PurK_C"/>
</dbReference>
<dbReference type="Gene3D" id="3.40.50.20">
    <property type="match status" value="1"/>
</dbReference>
<dbReference type="PROSITE" id="PS50975">
    <property type="entry name" value="ATP_GRASP"/>
    <property type="match status" value="1"/>
</dbReference>
<dbReference type="GO" id="GO:0004638">
    <property type="term" value="F:phosphoribosylaminoimidazole carboxylase activity"/>
    <property type="evidence" value="ECO:0007669"/>
    <property type="project" value="InterPro"/>
</dbReference>
<dbReference type="EMBL" id="UIDG01000532">
    <property type="protein sequence ID" value="SUS08093.1"/>
    <property type="molecule type" value="Genomic_DNA"/>
</dbReference>
<evidence type="ECO:0000259" key="6">
    <source>
        <dbReference type="PROSITE" id="PS50975"/>
    </source>
</evidence>
<dbReference type="Pfam" id="PF17769">
    <property type="entry name" value="PurK_C"/>
    <property type="match status" value="1"/>
</dbReference>
<dbReference type="HAMAP" id="MF_01928">
    <property type="entry name" value="PurK"/>
    <property type="match status" value="1"/>
</dbReference>
<dbReference type="GO" id="GO:0005524">
    <property type="term" value="F:ATP binding"/>
    <property type="evidence" value="ECO:0007669"/>
    <property type="project" value="UniProtKB-KW"/>
</dbReference>
<dbReference type="EC" id="6.3.4.18" evidence="7"/>
<keyword evidence="4" id="KW-0067">ATP-binding</keyword>
<dbReference type="Gene3D" id="3.30.470.20">
    <property type="entry name" value="ATP-grasp fold, B domain"/>
    <property type="match status" value="1"/>
</dbReference>
<dbReference type="InterPro" id="IPR011054">
    <property type="entry name" value="Rudment_hybrid_motif"/>
</dbReference>
<keyword evidence="3" id="KW-0658">Purine biosynthesis</keyword>
<accession>A0A380TK84</accession>
<dbReference type="GO" id="GO:0005829">
    <property type="term" value="C:cytosol"/>
    <property type="evidence" value="ECO:0007669"/>
    <property type="project" value="TreeGrafter"/>
</dbReference>
<reference evidence="7" key="1">
    <citation type="submission" date="2018-07" db="EMBL/GenBank/DDBJ databases">
        <authorList>
            <person name="Quirk P.G."/>
            <person name="Krulwich T.A."/>
        </authorList>
    </citation>
    <scope>NUCLEOTIDE SEQUENCE</scope>
</reference>
<comment type="pathway">
    <text evidence="5">Purine metabolism.</text>
</comment>
<dbReference type="Gene3D" id="3.30.1490.20">
    <property type="entry name" value="ATP-grasp fold, A domain"/>
    <property type="match status" value="1"/>
</dbReference>
<dbReference type="InterPro" id="IPR013815">
    <property type="entry name" value="ATP_grasp_subdomain_1"/>
</dbReference>
<dbReference type="AlphaFoldDB" id="A0A380TK84"/>
<sequence length="375" mass="39282">MPMQLPPPLPPGATIGILGGGQLGRMLVLAAARLGYRAIVFSPEANAPAAQVTNSTIIAAYDDERALARFAAETDVVTYEFENIPFATAAAVADRALVRPSPEVLAICQDRNREKAFLARVGVPVTANIPIADAADLVAAVGQIGRPAVLKSARFGYDGKGQVRIDDTTDLAGAWAELQSAAGTGSGPAGILEAWVDFALEISVIVARSVHGETKAFVPVQNIHEHHILRRTIAPAPIAAPVAAAALDLAHAIARGMGLIGVMAIEMFVGHDGRLLVNELAPRPHNSGHWTIDACPTSQFEQCVRAITGLPLGSTAPFADAVMDNLLGAEADDWLRIAAEPGARLHLYGKDSIRPGRKMGHVTRLTARGASENGA</sequence>
<dbReference type="PANTHER" id="PTHR11609:SF5">
    <property type="entry name" value="PHOSPHORIBOSYLAMINOIMIDAZOLE CARBOXYLASE"/>
    <property type="match status" value="1"/>
</dbReference>
<gene>
    <name evidence="7" type="primary">purK</name>
    <name evidence="7" type="ORF">DF3PB_5780002</name>
</gene>
<evidence type="ECO:0000313" key="7">
    <source>
        <dbReference type="EMBL" id="SUS08093.1"/>
    </source>
</evidence>
<organism evidence="7">
    <name type="scientific">metagenome</name>
    <dbReference type="NCBI Taxonomy" id="256318"/>
    <lineage>
        <taxon>unclassified sequences</taxon>
        <taxon>metagenomes</taxon>
    </lineage>
</organism>
<dbReference type="NCBIfam" id="NF004679">
    <property type="entry name" value="PRK06019.1-5"/>
    <property type="match status" value="1"/>
</dbReference>
<dbReference type="SUPFAM" id="SSF52440">
    <property type="entry name" value="PreATP-grasp domain"/>
    <property type="match status" value="1"/>
</dbReference>
<evidence type="ECO:0000256" key="3">
    <source>
        <dbReference type="ARBA" id="ARBA00022755"/>
    </source>
</evidence>
<dbReference type="SUPFAM" id="SSF51246">
    <property type="entry name" value="Rudiment single hybrid motif"/>
    <property type="match status" value="1"/>
</dbReference>